<name>A0ABX0XV55_9ACTN</name>
<protein>
    <submittedName>
        <fullName evidence="2">Uncharacterized protein</fullName>
    </submittedName>
</protein>
<evidence type="ECO:0000313" key="2">
    <source>
        <dbReference type="EMBL" id="NJC69913.1"/>
    </source>
</evidence>
<sequence>MAKHREPDLEPLKRGSKRRDGNNADALRRAGTLPDNPVTSETVDRAIETLAVRMGLPVEVVRAHFDKLREG</sequence>
<reference evidence="2 3" key="1">
    <citation type="submission" date="2020-03" db="EMBL/GenBank/DDBJ databases">
        <title>WGS of the type strain of Planosporangium spp.</title>
        <authorList>
            <person name="Thawai C."/>
        </authorList>
    </citation>
    <scope>NUCLEOTIDE SEQUENCE [LARGE SCALE GENOMIC DNA]</scope>
    <source>
        <strain evidence="2 3">TBRC 5610</strain>
    </source>
</reference>
<evidence type="ECO:0000313" key="3">
    <source>
        <dbReference type="Proteomes" id="UP000722989"/>
    </source>
</evidence>
<dbReference type="EMBL" id="JAATVY010000004">
    <property type="protein sequence ID" value="NJC69913.1"/>
    <property type="molecule type" value="Genomic_DNA"/>
</dbReference>
<organism evidence="2 3">
    <name type="scientific">Planosporangium thailandense</name>
    <dbReference type="NCBI Taxonomy" id="765197"/>
    <lineage>
        <taxon>Bacteria</taxon>
        <taxon>Bacillati</taxon>
        <taxon>Actinomycetota</taxon>
        <taxon>Actinomycetes</taxon>
        <taxon>Micromonosporales</taxon>
        <taxon>Micromonosporaceae</taxon>
        <taxon>Planosporangium</taxon>
    </lineage>
</organism>
<gene>
    <name evidence="2" type="ORF">HC031_09320</name>
</gene>
<feature type="compositionally biased region" description="Basic and acidic residues" evidence="1">
    <location>
        <begin position="1"/>
        <end position="28"/>
    </location>
</feature>
<keyword evidence="3" id="KW-1185">Reference proteome</keyword>
<accession>A0ABX0XV55</accession>
<dbReference type="RefSeq" id="WP_167924779.1">
    <property type="nucleotide sequence ID" value="NZ_JAATVY010000004.1"/>
</dbReference>
<comment type="caution">
    <text evidence="2">The sequence shown here is derived from an EMBL/GenBank/DDBJ whole genome shotgun (WGS) entry which is preliminary data.</text>
</comment>
<feature type="region of interest" description="Disordered" evidence="1">
    <location>
        <begin position="1"/>
        <end position="41"/>
    </location>
</feature>
<dbReference type="Proteomes" id="UP000722989">
    <property type="component" value="Unassembled WGS sequence"/>
</dbReference>
<evidence type="ECO:0000256" key="1">
    <source>
        <dbReference type="SAM" id="MobiDB-lite"/>
    </source>
</evidence>
<proteinExistence type="predicted"/>